<evidence type="ECO:0000256" key="10">
    <source>
        <dbReference type="RuleBase" id="RU363054"/>
    </source>
</evidence>
<accession>A0A965GDG2</accession>
<keyword evidence="10" id="KW-0997">Cell inner membrane</keyword>
<dbReference type="InterPro" id="IPR035906">
    <property type="entry name" value="MetI-like_sf"/>
</dbReference>
<feature type="transmembrane region" description="Helical" evidence="9">
    <location>
        <begin position="27"/>
        <end position="48"/>
    </location>
</feature>
<feature type="transmembrane region" description="Helical" evidence="9">
    <location>
        <begin position="185"/>
        <end position="202"/>
    </location>
</feature>
<name>A0A965GDG2_9PROT</name>
<keyword evidence="4" id="KW-1003">Cell membrane</keyword>
<organism evidence="12 13">
    <name type="scientific">Candidatus Fonsibacter lacus</name>
    <dbReference type="NCBI Taxonomy" id="2576439"/>
    <lineage>
        <taxon>Bacteria</taxon>
        <taxon>Pseudomonadati</taxon>
        <taxon>Pseudomonadota</taxon>
        <taxon>Alphaproteobacteria</taxon>
        <taxon>Candidatus Pelagibacterales</taxon>
        <taxon>Candidatus Pelagibacterales incertae sedis</taxon>
        <taxon>Candidatus Fonsibacter</taxon>
    </lineage>
</organism>
<dbReference type="InterPro" id="IPR000515">
    <property type="entry name" value="MetI-like"/>
</dbReference>
<dbReference type="InterPro" id="IPR011864">
    <property type="entry name" value="Phosphate_PstC"/>
</dbReference>
<dbReference type="PANTHER" id="PTHR30425">
    <property type="entry name" value="PHOSPHATE TRANSPORT SYSTEM PERMEASE PROTEIN PST"/>
    <property type="match status" value="1"/>
</dbReference>
<feature type="transmembrane region" description="Helical" evidence="9">
    <location>
        <begin position="299"/>
        <end position="325"/>
    </location>
</feature>
<evidence type="ECO:0000313" key="12">
    <source>
        <dbReference type="EMBL" id="NBR94116.1"/>
    </source>
</evidence>
<keyword evidence="6 9" id="KW-0812">Transmembrane</keyword>
<dbReference type="CDD" id="cd06261">
    <property type="entry name" value="TM_PBP2"/>
    <property type="match status" value="1"/>
</dbReference>
<reference evidence="12" key="1">
    <citation type="submission" date="2018-10" db="EMBL/GenBank/DDBJ databases">
        <title>Iterative Subtractive Binning of Freshwater Chronoseries Metagenomes Recovers Nearly Complete Genomes from over Four Hundred Novel Species.</title>
        <authorList>
            <person name="Rodriguez-R L.M."/>
            <person name="Tsementzi D."/>
            <person name="Luo C."/>
            <person name="Konstantinidis K.T."/>
        </authorList>
    </citation>
    <scope>NUCLEOTIDE SEQUENCE</scope>
    <source>
        <strain evidence="12">WB5_2A_028</strain>
    </source>
</reference>
<evidence type="ECO:0000256" key="3">
    <source>
        <dbReference type="ARBA" id="ARBA00022448"/>
    </source>
</evidence>
<comment type="caution">
    <text evidence="12">The sequence shown here is derived from an EMBL/GenBank/DDBJ whole genome shotgun (WGS) entry which is preliminary data.</text>
</comment>
<keyword evidence="7 9" id="KW-1133">Transmembrane helix</keyword>
<evidence type="ECO:0000256" key="5">
    <source>
        <dbReference type="ARBA" id="ARBA00022592"/>
    </source>
</evidence>
<keyword evidence="5 10" id="KW-0592">Phosphate transport</keyword>
<keyword evidence="8 9" id="KW-0472">Membrane</keyword>
<evidence type="ECO:0000259" key="11">
    <source>
        <dbReference type="PROSITE" id="PS50928"/>
    </source>
</evidence>
<keyword evidence="3 9" id="KW-0813">Transport</keyword>
<gene>
    <name evidence="12" type="primary">pstC</name>
    <name evidence="12" type="ORF">EBT44_04685</name>
</gene>
<dbReference type="PROSITE" id="PS50928">
    <property type="entry name" value="ABC_TM1"/>
    <property type="match status" value="1"/>
</dbReference>
<evidence type="ECO:0000256" key="4">
    <source>
        <dbReference type="ARBA" id="ARBA00022475"/>
    </source>
</evidence>
<dbReference type="GO" id="GO:0006817">
    <property type="term" value="P:phosphate ion transport"/>
    <property type="evidence" value="ECO:0007669"/>
    <property type="project" value="UniProtKB-KW"/>
</dbReference>
<protein>
    <recommendedName>
        <fullName evidence="10">Phosphate transport system permease protein</fullName>
    </recommendedName>
</protein>
<feature type="domain" description="ABC transmembrane type-1" evidence="11">
    <location>
        <begin position="92"/>
        <end position="320"/>
    </location>
</feature>
<dbReference type="SUPFAM" id="SSF161098">
    <property type="entry name" value="MetI-like"/>
    <property type="match status" value="1"/>
</dbReference>
<dbReference type="GO" id="GO:0005315">
    <property type="term" value="F:phosphate transmembrane transporter activity"/>
    <property type="evidence" value="ECO:0007669"/>
    <property type="project" value="InterPro"/>
</dbReference>
<sequence>MATETLTEAHQIEIVTKRRLSDKIFRAILIFGGTTSFFVLLAIFVYLVQRSMPVLREFGLGFATNSIWYSGDGFPASQGSSDPANFGLFPMAYGTLLVALIAMVIAVPISVILALGISYYMPKRLAGAVTFIVDLAASIPSVVFGLWGLFILVPHARYWAALLNRYLDWLPLFNVTFPSFDQSPFVAGLVLALMITPIVTSISREIFSQTPLELIQGAYALGATRAAMIRNIVLPFGRGGVVGGAMLGLGRAMGETVAVFFVLQLFYDQTNWFRILESQGGNVASLIVARYGEATEFELAGLFGAGLILFILTLAANFIASSIITRTTAKKKVKK</sequence>
<proteinExistence type="inferred from homology"/>
<evidence type="ECO:0000256" key="9">
    <source>
        <dbReference type="RuleBase" id="RU363032"/>
    </source>
</evidence>
<evidence type="ECO:0000256" key="8">
    <source>
        <dbReference type="ARBA" id="ARBA00023136"/>
    </source>
</evidence>
<evidence type="ECO:0000256" key="1">
    <source>
        <dbReference type="ARBA" id="ARBA00004651"/>
    </source>
</evidence>
<comment type="subcellular location">
    <subcellularLocation>
        <location evidence="10">Cell inner membrane</location>
        <topology evidence="10">Multi-pass membrane protein</topology>
    </subcellularLocation>
    <subcellularLocation>
        <location evidence="1 9">Cell membrane</location>
        <topology evidence="1 9">Multi-pass membrane protein</topology>
    </subcellularLocation>
</comment>
<dbReference type="Pfam" id="PF00528">
    <property type="entry name" value="BPD_transp_1"/>
    <property type="match status" value="1"/>
</dbReference>
<evidence type="ECO:0000256" key="2">
    <source>
        <dbReference type="ARBA" id="ARBA00007069"/>
    </source>
</evidence>
<feature type="transmembrane region" description="Helical" evidence="9">
    <location>
        <begin position="129"/>
        <end position="153"/>
    </location>
</feature>
<dbReference type="EMBL" id="RFXN01000059">
    <property type="protein sequence ID" value="NBR94116.1"/>
    <property type="molecule type" value="Genomic_DNA"/>
</dbReference>
<dbReference type="InterPro" id="IPR051124">
    <property type="entry name" value="Phosphate_Transport_Permease"/>
</dbReference>
<dbReference type="AlphaFoldDB" id="A0A965GDG2"/>
<dbReference type="GO" id="GO:0005886">
    <property type="term" value="C:plasma membrane"/>
    <property type="evidence" value="ECO:0007669"/>
    <property type="project" value="UniProtKB-SubCell"/>
</dbReference>
<dbReference type="NCBIfam" id="TIGR02138">
    <property type="entry name" value="phosphate_pstC"/>
    <property type="match status" value="1"/>
</dbReference>
<evidence type="ECO:0000313" key="13">
    <source>
        <dbReference type="Proteomes" id="UP000740727"/>
    </source>
</evidence>
<feature type="transmembrane region" description="Helical" evidence="9">
    <location>
        <begin position="91"/>
        <end position="117"/>
    </location>
</feature>
<comment type="similarity">
    <text evidence="2 10">Belongs to the binding-protein-dependent transport system permease family. CysTW subfamily.</text>
</comment>
<dbReference type="PANTHER" id="PTHR30425:SF1">
    <property type="entry name" value="PHOSPHATE TRANSPORT SYSTEM PERMEASE PROTEIN PSTC"/>
    <property type="match status" value="1"/>
</dbReference>
<dbReference type="Proteomes" id="UP000740727">
    <property type="component" value="Unassembled WGS sequence"/>
</dbReference>
<comment type="function">
    <text evidence="10">Part of the binding-protein-dependent transport system for phosphate; probably responsible for the translocation of the substrate across the membrane.</text>
</comment>
<evidence type="ECO:0000256" key="7">
    <source>
        <dbReference type="ARBA" id="ARBA00022989"/>
    </source>
</evidence>
<dbReference type="Gene3D" id="1.10.3720.10">
    <property type="entry name" value="MetI-like"/>
    <property type="match status" value="1"/>
</dbReference>
<evidence type="ECO:0000256" key="6">
    <source>
        <dbReference type="ARBA" id="ARBA00022692"/>
    </source>
</evidence>
<comment type="caution">
    <text evidence="10">Lacks conserved residue(s) required for the propagation of feature annotation.</text>
</comment>